<dbReference type="Proteomes" id="UP000723714">
    <property type="component" value="Unassembled WGS sequence"/>
</dbReference>
<dbReference type="CDD" id="cd00165">
    <property type="entry name" value="S4"/>
    <property type="match status" value="1"/>
</dbReference>
<keyword evidence="4" id="KW-1185">Reference proteome</keyword>
<name>A0ABS6D581_9FIRM</name>
<feature type="domain" description="RNA-binding S4" evidence="2">
    <location>
        <begin position="191"/>
        <end position="259"/>
    </location>
</feature>
<evidence type="ECO:0000313" key="4">
    <source>
        <dbReference type="Proteomes" id="UP000723714"/>
    </source>
</evidence>
<reference evidence="3 4" key="1">
    <citation type="submission" date="2021-06" db="EMBL/GenBank/DDBJ databases">
        <title>Faecalicatena sp. nov. isolated from porcine feces.</title>
        <authorList>
            <person name="Oh B.S."/>
            <person name="Lee J.H."/>
        </authorList>
    </citation>
    <scope>NUCLEOTIDE SEQUENCE [LARGE SCALE GENOMIC DNA]</scope>
    <source>
        <strain evidence="3 4">AGMB00832</strain>
    </source>
</reference>
<protein>
    <submittedName>
        <fullName evidence="3">RNA-binding protein</fullName>
    </submittedName>
</protein>
<sequence>MLKEEQLLEKRLSELSRTAYHRDIITYSDFLNLNELNILHSLPKEQLYTRYVTFGGYDLAERQMAAFLPDALYLRGMQEEGADMHGSFIQGLSFPFHALSIEPLHDKYAEELNHRDYLGAILNLGIDRSKLGDIIVDGKQAVVFIHSSLNAFLTEELTRVRHTSVLLREISLEDYHYSPRYEEIKGTVASVRLDSLLSLAFSSSRTKLTGLIEGAKVFVNGRLMTTNSYQVKEGDVISVRGMGKFRYQGTLSRTKKNRIFVVIHKYV</sequence>
<dbReference type="Pfam" id="PF01479">
    <property type="entry name" value="S4"/>
    <property type="match status" value="1"/>
</dbReference>
<dbReference type="SMART" id="SM00363">
    <property type="entry name" value="S4"/>
    <property type="match status" value="1"/>
</dbReference>
<dbReference type="InterPro" id="IPR040591">
    <property type="entry name" value="RqcP2_RBD"/>
</dbReference>
<proteinExistence type="predicted"/>
<dbReference type="PROSITE" id="PS50889">
    <property type="entry name" value="S4"/>
    <property type="match status" value="1"/>
</dbReference>
<dbReference type="Pfam" id="PF17774">
    <property type="entry name" value="YlmH_RBD"/>
    <property type="match status" value="1"/>
</dbReference>
<comment type="caution">
    <text evidence="3">The sequence shown here is derived from an EMBL/GenBank/DDBJ whole genome shotgun (WGS) entry which is preliminary data.</text>
</comment>
<accession>A0ABS6D581</accession>
<organism evidence="3 4">
    <name type="scientific">Faecalicatena faecalis</name>
    <dbReference type="NCBI Taxonomy" id="2726362"/>
    <lineage>
        <taxon>Bacteria</taxon>
        <taxon>Bacillati</taxon>
        <taxon>Bacillota</taxon>
        <taxon>Clostridia</taxon>
        <taxon>Lachnospirales</taxon>
        <taxon>Lachnospiraceae</taxon>
        <taxon>Faecalicatena</taxon>
    </lineage>
</organism>
<dbReference type="InterPro" id="IPR002942">
    <property type="entry name" value="S4_RNA-bd"/>
</dbReference>
<dbReference type="PANTHER" id="PTHR13633:SF3">
    <property type="entry name" value="MITOCHONDRIAL TRANSCRIPTION RESCUE FACTOR 1"/>
    <property type="match status" value="1"/>
</dbReference>
<evidence type="ECO:0000259" key="2">
    <source>
        <dbReference type="SMART" id="SM00363"/>
    </source>
</evidence>
<evidence type="ECO:0000313" key="3">
    <source>
        <dbReference type="EMBL" id="MBU3876763.1"/>
    </source>
</evidence>
<dbReference type="PANTHER" id="PTHR13633">
    <property type="entry name" value="MITOCHONDRIAL TRANSCRIPTION RESCUE FACTOR 1"/>
    <property type="match status" value="1"/>
</dbReference>
<dbReference type="EMBL" id="JABACJ020000012">
    <property type="protein sequence ID" value="MBU3876763.1"/>
    <property type="molecule type" value="Genomic_DNA"/>
</dbReference>
<evidence type="ECO:0000256" key="1">
    <source>
        <dbReference type="PROSITE-ProRule" id="PRU00182"/>
    </source>
</evidence>
<dbReference type="RefSeq" id="WP_216242446.1">
    <property type="nucleotide sequence ID" value="NZ_JABACJ020000012.1"/>
</dbReference>
<keyword evidence="1" id="KW-0694">RNA-binding</keyword>
<gene>
    <name evidence="3" type="ORF">HGO97_013195</name>
</gene>